<reference evidence="12" key="1">
    <citation type="journal article" date="2020" name="Cell">
        <title>Large-Scale Comparative Analyses of Tick Genomes Elucidate Their Genetic Diversity and Vector Capacities.</title>
        <authorList>
            <consortium name="Tick Genome and Microbiome Consortium (TIGMIC)"/>
            <person name="Jia N."/>
            <person name="Wang J."/>
            <person name="Shi W."/>
            <person name="Du L."/>
            <person name="Sun Y."/>
            <person name="Zhan W."/>
            <person name="Jiang J.F."/>
            <person name="Wang Q."/>
            <person name="Zhang B."/>
            <person name="Ji P."/>
            <person name="Bell-Sakyi L."/>
            <person name="Cui X.M."/>
            <person name="Yuan T.T."/>
            <person name="Jiang B.G."/>
            <person name="Yang W.F."/>
            <person name="Lam T.T."/>
            <person name="Chang Q.C."/>
            <person name="Ding S.J."/>
            <person name="Wang X.J."/>
            <person name="Zhu J.G."/>
            <person name="Ruan X.D."/>
            <person name="Zhao L."/>
            <person name="Wei J.T."/>
            <person name="Ye R.Z."/>
            <person name="Que T.C."/>
            <person name="Du C.H."/>
            <person name="Zhou Y.H."/>
            <person name="Cheng J.X."/>
            <person name="Dai P.F."/>
            <person name="Guo W.B."/>
            <person name="Han X.H."/>
            <person name="Huang E.J."/>
            <person name="Li L.F."/>
            <person name="Wei W."/>
            <person name="Gao Y.C."/>
            <person name="Liu J.Z."/>
            <person name="Shao H.Z."/>
            <person name="Wang X."/>
            <person name="Wang C.C."/>
            <person name="Yang T.C."/>
            <person name="Huo Q.B."/>
            <person name="Li W."/>
            <person name="Chen H.Y."/>
            <person name="Chen S.E."/>
            <person name="Zhou L.G."/>
            <person name="Ni X.B."/>
            <person name="Tian J.H."/>
            <person name="Sheng Y."/>
            <person name="Liu T."/>
            <person name="Pan Y.S."/>
            <person name="Xia L.Y."/>
            <person name="Li J."/>
            <person name="Zhao F."/>
            <person name="Cao W.C."/>
        </authorList>
    </citation>
    <scope>NUCLEOTIDE SEQUENCE</scope>
    <source>
        <strain evidence="12">Rsan-2018</strain>
    </source>
</reference>
<gene>
    <name evidence="12" type="ORF">HPB52_016009</name>
</gene>
<dbReference type="InterPro" id="IPR011657">
    <property type="entry name" value="CNT_C_dom"/>
</dbReference>
<keyword evidence="13" id="KW-1185">Reference proteome</keyword>
<proteinExistence type="inferred from homology"/>
<feature type="transmembrane region" description="Helical" evidence="8">
    <location>
        <begin position="105"/>
        <end position="130"/>
    </location>
</feature>
<dbReference type="InterPro" id="IPR002668">
    <property type="entry name" value="CNT_N_dom"/>
</dbReference>
<feature type="domain" description="Concentrative nucleoside transporter C-terminal" evidence="10">
    <location>
        <begin position="180"/>
        <end position="388"/>
    </location>
</feature>
<dbReference type="PANTHER" id="PTHR10590:SF4">
    <property type="entry name" value="SOLUTE CARRIER FAMILY 28 MEMBER 3"/>
    <property type="match status" value="1"/>
</dbReference>
<evidence type="ECO:0000256" key="5">
    <source>
        <dbReference type="ARBA" id="ARBA00022989"/>
    </source>
</evidence>
<feature type="transmembrane region" description="Helical" evidence="8">
    <location>
        <begin position="73"/>
        <end position="99"/>
    </location>
</feature>
<reference evidence="12" key="2">
    <citation type="submission" date="2021-09" db="EMBL/GenBank/DDBJ databases">
        <authorList>
            <person name="Jia N."/>
            <person name="Wang J."/>
            <person name="Shi W."/>
            <person name="Du L."/>
            <person name="Sun Y."/>
            <person name="Zhan W."/>
            <person name="Jiang J."/>
            <person name="Wang Q."/>
            <person name="Zhang B."/>
            <person name="Ji P."/>
            <person name="Sakyi L.B."/>
            <person name="Cui X."/>
            <person name="Yuan T."/>
            <person name="Jiang B."/>
            <person name="Yang W."/>
            <person name="Lam T.T.-Y."/>
            <person name="Chang Q."/>
            <person name="Ding S."/>
            <person name="Wang X."/>
            <person name="Zhu J."/>
            <person name="Ruan X."/>
            <person name="Zhao L."/>
            <person name="Wei J."/>
            <person name="Que T."/>
            <person name="Du C."/>
            <person name="Cheng J."/>
            <person name="Dai P."/>
            <person name="Han X."/>
            <person name="Huang E."/>
            <person name="Gao Y."/>
            <person name="Liu J."/>
            <person name="Shao H."/>
            <person name="Ye R."/>
            <person name="Li L."/>
            <person name="Wei W."/>
            <person name="Wang X."/>
            <person name="Wang C."/>
            <person name="Huo Q."/>
            <person name="Li W."/>
            <person name="Guo W."/>
            <person name="Chen H."/>
            <person name="Chen S."/>
            <person name="Zhou L."/>
            <person name="Zhou L."/>
            <person name="Ni X."/>
            <person name="Tian J."/>
            <person name="Zhou Y."/>
            <person name="Sheng Y."/>
            <person name="Liu T."/>
            <person name="Pan Y."/>
            <person name="Xia L."/>
            <person name="Li J."/>
            <person name="Zhao F."/>
            <person name="Cao W."/>
        </authorList>
    </citation>
    <scope>NUCLEOTIDE SEQUENCE</scope>
    <source>
        <strain evidence="12">Rsan-2018</strain>
        <tissue evidence="12">Larvae</tissue>
    </source>
</reference>
<comment type="similarity">
    <text evidence="2">Belongs to the concentrative nucleoside transporter (CNT) (TC 2.A.41) family.</text>
</comment>
<dbReference type="Pfam" id="PF07662">
    <property type="entry name" value="Nucleos_tra2_C"/>
    <property type="match status" value="1"/>
</dbReference>
<feature type="transmembrane region" description="Helical" evidence="8">
    <location>
        <begin position="7"/>
        <end position="29"/>
    </location>
</feature>
<evidence type="ECO:0000313" key="13">
    <source>
        <dbReference type="Proteomes" id="UP000821837"/>
    </source>
</evidence>
<feature type="region of interest" description="Disordered" evidence="7">
    <location>
        <begin position="409"/>
        <end position="549"/>
    </location>
</feature>
<dbReference type="InterPro" id="IPR008276">
    <property type="entry name" value="C_nuclsd_transpt"/>
</dbReference>
<evidence type="ECO:0000256" key="2">
    <source>
        <dbReference type="ARBA" id="ARBA00009033"/>
    </source>
</evidence>
<dbReference type="Proteomes" id="UP000821837">
    <property type="component" value="Chromosome 3"/>
</dbReference>
<sequence>MRLEVRWRPVLSGLLLQFVLGLFLVRWHVGRVALACFAEKIAAVISFASHGGGFVFGYLSTGDLEGGLPRQEPVLGVTVVSIMVFFGLLVSLLCHYGILQCLALWFARLIAATIGTTALESYCAACSIYLGMADSAALVRPYLVQLTRSELHTVMTCGFATISGSLFAVFAIFGVRAEDMLAASVMSAPAALGFSKLFYPETEDSRSNLESIKDVRRSCTSSSNVFESMARSVSSLLAVAANVVASLLGCVAFVALADALLAYIGALLGWQLSVNWLVGRLFVPLALSMGLSVDESSRVASLVGLKTVLNEVFAQSEMGGMARDGLLSPRAQLLCTHALCGFSSLGALGVQLGVFAALAPERLPDCARVAGRALIAGSVTCFLTACTAAQCVPTCANITGPAKNKLDASENFVDKLKPKQQQRRRRRNQKSRKRPPCDGEAGFDNQRPKKSEETSSEPKREAPQYKMTENCVVEAAAPCDPSKDESEAMEGIASMSAKRGHSETIEDSDLPKDASGGPPPPKSASMRRMSLKPKPSIPPDGRPEAKPPS</sequence>
<feature type="transmembrane region" description="Helical" evidence="8">
    <location>
        <begin position="151"/>
        <end position="174"/>
    </location>
</feature>
<dbReference type="InterPro" id="IPR011642">
    <property type="entry name" value="Gate_dom"/>
</dbReference>
<evidence type="ECO:0000259" key="11">
    <source>
        <dbReference type="Pfam" id="PF07670"/>
    </source>
</evidence>
<dbReference type="VEuPathDB" id="VectorBase:RSAN_045838"/>
<feature type="transmembrane region" description="Helical" evidence="8">
    <location>
        <begin position="236"/>
        <end position="256"/>
    </location>
</feature>
<evidence type="ECO:0000313" key="12">
    <source>
        <dbReference type="EMBL" id="KAH7962424.1"/>
    </source>
</evidence>
<evidence type="ECO:0000256" key="6">
    <source>
        <dbReference type="ARBA" id="ARBA00023136"/>
    </source>
</evidence>
<dbReference type="Pfam" id="PF07670">
    <property type="entry name" value="Gate"/>
    <property type="match status" value="1"/>
</dbReference>
<feature type="transmembrane region" description="Helical" evidence="8">
    <location>
        <begin position="41"/>
        <end position="61"/>
    </location>
</feature>
<dbReference type="AlphaFoldDB" id="A0A9D4Q118"/>
<evidence type="ECO:0000259" key="10">
    <source>
        <dbReference type="Pfam" id="PF07662"/>
    </source>
</evidence>
<dbReference type="GO" id="GO:0005886">
    <property type="term" value="C:plasma membrane"/>
    <property type="evidence" value="ECO:0007669"/>
    <property type="project" value="UniProtKB-SubCell"/>
</dbReference>
<protein>
    <submittedName>
        <fullName evidence="12">Uncharacterized protein</fullName>
    </submittedName>
</protein>
<feature type="domain" description="Concentrative nucleoside transporter N-terminal" evidence="9">
    <location>
        <begin position="2"/>
        <end position="59"/>
    </location>
</feature>
<comment type="subcellular location">
    <subcellularLocation>
        <location evidence="1">Cell membrane</location>
        <topology evidence="1">Multi-pass membrane protein</topology>
    </subcellularLocation>
</comment>
<dbReference type="GO" id="GO:0005415">
    <property type="term" value="F:nucleoside:sodium symporter activity"/>
    <property type="evidence" value="ECO:0007669"/>
    <property type="project" value="TreeGrafter"/>
</dbReference>
<evidence type="ECO:0000256" key="1">
    <source>
        <dbReference type="ARBA" id="ARBA00004651"/>
    </source>
</evidence>
<evidence type="ECO:0000256" key="3">
    <source>
        <dbReference type="ARBA" id="ARBA00022475"/>
    </source>
</evidence>
<accession>A0A9D4Q118</accession>
<dbReference type="EMBL" id="JABSTV010001249">
    <property type="protein sequence ID" value="KAH7962424.1"/>
    <property type="molecule type" value="Genomic_DNA"/>
</dbReference>
<feature type="domain" description="Nucleoside transporter/FeoB GTPase Gate" evidence="11">
    <location>
        <begin position="78"/>
        <end position="173"/>
    </location>
</feature>
<keyword evidence="4 8" id="KW-0812">Transmembrane</keyword>
<evidence type="ECO:0000256" key="4">
    <source>
        <dbReference type="ARBA" id="ARBA00022692"/>
    </source>
</evidence>
<feature type="compositionally biased region" description="Basic and acidic residues" evidence="7">
    <location>
        <begin position="446"/>
        <end position="463"/>
    </location>
</feature>
<keyword evidence="6 8" id="KW-0472">Membrane</keyword>
<dbReference type="PANTHER" id="PTHR10590">
    <property type="entry name" value="SODIUM/NUCLEOSIDE COTRANSPORTER"/>
    <property type="match status" value="1"/>
</dbReference>
<organism evidence="12 13">
    <name type="scientific">Rhipicephalus sanguineus</name>
    <name type="common">Brown dog tick</name>
    <name type="synonym">Ixodes sanguineus</name>
    <dbReference type="NCBI Taxonomy" id="34632"/>
    <lineage>
        <taxon>Eukaryota</taxon>
        <taxon>Metazoa</taxon>
        <taxon>Ecdysozoa</taxon>
        <taxon>Arthropoda</taxon>
        <taxon>Chelicerata</taxon>
        <taxon>Arachnida</taxon>
        <taxon>Acari</taxon>
        <taxon>Parasitiformes</taxon>
        <taxon>Ixodida</taxon>
        <taxon>Ixodoidea</taxon>
        <taxon>Ixodidae</taxon>
        <taxon>Rhipicephalinae</taxon>
        <taxon>Rhipicephalus</taxon>
        <taxon>Rhipicephalus</taxon>
    </lineage>
</organism>
<feature type="compositionally biased region" description="Basic residues" evidence="7">
    <location>
        <begin position="418"/>
        <end position="434"/>
    </location>
</feature>
<keyword evidence="5 8" id="KW-1133">Transmembrane helix</keyword>
<keyword evidence="3" id="KW-1003">Cell membrane</keyword>
<comment type="caution">
    <text evidence="12">The sequence shown here is derived from an EMBL/GenBank/DDBJ whole genome shotgun (WGS) entry which is preliminary data.</text>
</comment>
<name>A0A9D4Q118_RHISA</name>
<feature type="compositionally biased region" description="Basic and acidic residues" evidence="7">
    <location>
        <begin position="500"/>
        <end position="512"/>
    </location>
</feature>
<evidence type="ECO:0000259" key="9">
    <source>
        <dbReference type="Pfam" id="PF01773"/>
    </source>
</evidence>
<evidence type="ECO:0000256" key="8">
    <source>
        <dbReference type="SAM" id="Phobius"/>
    </source>
</evidence>
<dbReference type="Pfam" id="PF01773">
    <property type="entry name" value="Nucleos_tra2_N"/>
    <property type="match status" value="1"/>
</dbReference>
<evidence type="ECO:0000256" key="7">
    <source>
        <dbReference type="SAM" id="MobiDB-lite"/>
    </source>
</evidence>